<feature type="non-terminal residue" evidence="4">
    <location>
        <position position="298"/>
    </location>
</feature>
<name>A0A392MU84_9FABA</name>
<dbReference type="Pfam" id="PF23559">
    <property type="entry name" value="WHD_DRP"/>
    <property type="match status" value="1"/>
</dbReference>
<evidence type="ECO:0000256" key="2">
    <source>
        <dbReference type="ARBA" id="ARBA00022821"/>
    </source>
</evidence>
<reference evidence="4 5" key="1">
    <citation type="journal article" date="2018" name="Front. Plant Sci.">
        <title>Red Clover (Trifolium pratense) and Zigzag Clover (T. medium) - A Picture of Genomic Similarities and Differences.</title>
        <authorList>
            <person name="Dluhosova J."/>
            <person name="Istvanek J."/>
            <person name="Nedelnik J."/>
            <person name="Repkova J."/>
        </authorList>
    </citation>
    <scope>NUCLEOTIDE SEQUENCE [LARGE SCALE GENOMIC DNA]</scope>
    <source>
        <strain evidence="5">cv. 10/8</strain>
        <tissue evidence="4">Leaf</tissue>
    </source>
</reference>
<dbReference type="GO" id="GO:0098542">
    <property type="term" value="P:defense response to other organism"/>
    <property type="evidence" value="ECO:0007669"/>
    <property type="project" value="TreeGrafter"/>
</dbReference>
<evidence type="ECO:0000313" key="5">
    <source>
        <dbReference type="Proteomes" id="UP000265520"/>
    </source>
</evidence>
<evidence type="ECO:0000313" key="4">
    <source>
        <dbReference type="EMBL" id="MCH89854.1"/>
    </source>
</evidence>
<dbReference type="InterPro" id="IPR044974">
    <property type="entry name" value="Disease_R_plants"/>
</dbReference>
<dbReference type="SUPFAM" id="SSF52058">
    <property type="entry name" value="L domain-like"/>
    <property type="match status" value="1"/>
</dbReference>
<proteinExistence type="predicted"/>
<dbReference type="Gene3D" id="1.10.10.10">
    <property type="entry name" value="Winged helix-like DNA-binding domain superfamily/Winged helix DNA-binding domain"/>
    <property type="match status" value="1"/>
</dbReference>
<dbReference type="EMBL" id="LXQA010017050">
    <property type="protein sequence ID" value="MCH89854.1"/>
    <property type="molecule type" value="Genomic_DNA"/>
</dbReference>
<feature type="domain" description="Disease resistance protein winged helix" evidence="3">
    <location>
        <begin position="46"/>
        <end position="116"/>
    </location>
</feature>
<dbReference type="InterPro" id="IPR036388">
    <property type="entry name" value="WH-like_DNA-bd_sf"/>
</dbReference>
<dbReference type="PANTHER" id="PTHR23155">
    <property type="entry name" value="DISEASE RESISTANCE PROTEIN RP"/>
    <property type="match status" value="1"/>
</dbReference>
<evidence type="ECO:0000256" key="1">
    <source>
        <dbReference type="ARBA" id="ARBA00022737"/>
    </source>
</evidence>
<dbReference type="PANTHER" id="PTHR23155:SF1060">
    <property type="entry name" value="NBS-LRR DISEASE RESISTANCE PROTEIN"/>
    <property type="match status" value="1"/>
</dbReference>
<keyword evidence="2" id="KW-0611">Plant defense</keyword>
<protein>
    <submittedName>
        <fullName evidence="4">Disease resistance protein</fullName>
    </submittedName>
</protein>
<dbReference type="FunFam" id="1.10.10.10:FF:000322">
    <property type="entry name" value="Probable disease resistance protein At1g63360"/>
    <property type="match status" value="1"/>
</dbReference>
<dbReference type="InterPro" id="IPR058922">
    <property type="entry name" value="WHD_DRP"/>
</dbReference>
<organism evidence="4 5">
    <name type="scientific">Trifolium medium</name>
    <dbReference type="NCBI Taxonomy" id="97028"/>
    <lineage>
        <taxon>Eukaryota</taxon>
        <taxon>Viridiplantae</taxon>
        <taxon>Streptophyta</taxon>
        <taxon>Embryophyta</taxon>
        <taxon>Tracheophyta</taxon>
        <taxon>Spermatophyta</taxon>
        <taxon>Magnoliopsida</taxon>
        <taxon>eudicotyledons</taxon>
        <taxon>Gunneridae</taxon>
        <taxon>Pentapetalae</taxon>
        <taxon>rosids</taxon>
        <taxon>fabids</taxon>
        <taxon>Fabales</taxon>
        <taxon>Fabaceae</taxon>
        <taxon>Papilionoideae</taxon>
        <taxon>50 kb inversion clade</taxon>
        <taxon>NPAAA clade</taxon>
        <taxon>Hologalegina</taxon>
        <taxon>IRL clade</taxon>
        <taxon>Trifolieae</taxon>
        <taxon>Trifolium</taxon>
    </lineage>
</organism>
<gene>
    <name evidence="4" type="ORF">A2U01_0010757</name>
</gene>
<accession>A0A392MU84</accession>
<dbReference type="Proteomes" id="UP000265520">
    <property type="component" value="Unassembled WGS sequence"/>
</dbReference>
<dbReference type="Gene3D" id="3.80.10.10">
    <property type="entry name" value="Ribonuclease Inhibitor"/>
    <property type="match status" value="1"/>
</dbReference>
<evidence type="ECO:0000259" key="3">
    <source>
        <dbReference type="Pfam" id="PF23559"/>
    </source>
</evidence>
<dbReference type="AlphaFoldDB" id="A0A392MU84"/>
<keyword evidence="5" id="KW-1185">Reference proteome</keyword>
<keyword evidence="1" id="KW-0677">Repeat</keyword>
<dbReference type="InterPro" id="IPR032675">
    <property type="entry name" value="LRR_dom_sf"/>
</dbReference>
<sequence length="298" mass="34517">MSRWVLVRDSEMWNVEQKKDDILPALKLSYDQMPSHLRQCFAYFSLYPKDHIFSSYVMCSLWVALGLVQSQKGSEKLESIARKYIDELHSRSFIQDVNEYGSFCDFKVHDLIHDLALYVTREDFVAVDSHTQNIPQQVRHLSVVEKEALGRVSFPKSRSVRSILYPIFGFGLENESVMDTWTLYISDCVSLNLLLINESPVETLRLKHLHLRGFTMLVTLPGWIECAMDTLETLEISIFSDLKMLPVFLTTMTCLKRLYINYCPQLSSLTSDMHRLTALEDLRIKGCPELCRKCQPQS</sequence>
<comment type="caution">
    <text evidence="4">The sequence shown here is derived from an EMBL/GenBank/DDBJ whole genome shotgun (WGS) entry which is preliminary data.</text>
</comment>